<dbReference type="Proteomes" id="UP000214646">
    <property type="component" value="Unassembled WGS sequence"/>
</dbReference>
<sequence length="478" mass="52310">MIHIPALRFGRSYTSLEKATLVHHVTGEPVAEVSQVTGSMIARDLSNMERAHKELAAIPIRDILAMYKKAADYFVNGTLPCGDAELTFDDYVRNLSATTGSPQVFCKRNALKVHYVLENIEEVIGGLTRGLDLEVLDKGYSIKGGRTQAFYPTTDVFGAVLPSNSPGVHSLWVPTIAFKVPLLLKPGREEPWTPYRILQAFIKAGVPASVLGFLPADHAGAGDILRLCGRSMAFGDDRTMAPYKNDHRVEIHGTGYSKIIFGEDQADHWEKYLDMMIEAIAANGGRACVNASAVWTPRNGDAIAAGLAKRLAGVKAKPWDDPTCEVSAFAKPEVAEAIDNMITQGLETPGAEDVTLKLRGTPRLVKDGRCAWLLPTIVRCATPDHPLANKEFLFPYASVIECPQADVLKRIGYTLAATAVTDDPRFIADVMACPHIERLNIGPVPTNRLTWDQPHEGNLFTHLYKQRALQHARQPAAV</sequence>
<evidence type="ECO:0000256" key="2">
    <source>
        <dbReference type="ARBA" id="ARBA00023002"/>
    </source>
</evidence>
<dbReference type="GO" id="GO:0016620">
    <property type="term" value="F:oxidoreductase activity, acting on the aldehyde or oxo group of donors, NAD or NADP as acceptor"/>
    <property type="evidence" value="ECO:0007669"/>
    <property type="project" value="InterPro"/>
</dbReference>
<dbReference type="InterPro" id="IPR016162">
    <property type="entry name" value="Ald_DH_N"/>
</dbReference>
<organism evidence="5 6">
    <name type="scientific">Fimbriiglobus ruber</name>
    <dbReference type="NCBI Taxonomy" id="1908690"/>
    <lineage>
        <taxon>Bacteria</taxon>
        <taxon>Pseudomonadati</taxon>
        <taxon>Planctomycetota</taxon>
        <taxon>Planctomycetia</taxon>
        <taxon>Gemmatales</taxon>
        <taxon>Gemmataceae</taxon>
        <taxon>Fimbriiglobus</taxon>
    </lineage>
</organism>
<evidence type="ECO:0000256" key="3">
    <source>
        <dbReference type="ARBA" id="ARBA00023027"/>
    </source>
</evidence>
<comment type="caution">
    <text evidence="5">The sequence shown here is derived from an EMBL/GenBank/DDBJ whole genome shotgun (WGS) entry which is preliminary data.</text>
</comment>
<keyword evidence="2" id="KW-0560">Oxidoreductase</keyword>
<evidence type="ECO:0000313" key="6">
    <source>
        <dbReference type="Proteomes" id="UP000214646"/>
    </source>
</evidence>
<dbReference type="Gene3D" id="3.40.309.10">
    <property type="entry name" value="Aldehyde Dehydrogenase, Chain A, domain 2"/>
    <property type="match status" value="1"/>
</dbReference>
<dbReference type="InterPro" id="IPR016163">
    <property type="entry name" value="Ald_DH_C"/>
</dbReference>
<comment type="similarity">
    <text evidence="1">Belongs to the aldehyde dehydrogenase family.</text>
</comment>
<dbReference type="Gene3D" id="3.40.605.10">
    <property type="entry name" value="Aldehyde Dehydrogenase, Chain A, domain 1"/>
    <property type="match status" value="1"/>
</dbReference>
<proteinExistence type="inferred from homology"/>
<dbReference type="PANTHER" id="PTHR43720">
    <property type="entry name" value="2-AMINOMUCONIC SEMIALDEHYDE DEHYDROGENASE"/>
    <property type="match status" value="1"/>
</dbReference>
<dbReference type="SUPFAM" id="SSF53720">
    <property type="entry name" value="ALDH-like"/>
    <property type="match status" value="1"/>
</dbReference>
<feature type="domain" description="Aldehyde dehydrogenase" evidence="4">
    <location>
        <begin position="17"/>
        <end position="426"/>
    </location>
</feature>
<dbReference type="OrthoDB" id="229416at2"/>
<reference evidence="6" key="1">
    <citation type="submission" date="2017-06" db="EMBL/GenBank/DDBJ databases">
        <title>Genome analysis of Fimbriiglobus ruber SP5, the first member of the order Planctomycetales with confirmed chitinolytic capability.</title>
        <authorList>
            <person name="Ravin N.V."/>
            <person name="Rakitin A.L."/>
            <person name="Ivanova A.A."/>
            <person name="Beletsky A.V."/>
            <person name="Kulichevskaya I.S."/>
            <person name="Mardanov A.V."/>
            <person name="Dedysh S.N."/>
        </authorList>
    </citation>
    <scope>NUCLEOTIDE SEQUENCE [LARGE SCALE GENOMIC DNA]</scope>
    <source>
        <strain evidence="6">SP5</strain>
    </source>
</reference>
<protein>
    <submittedName>
        <fullName evidence="5">Aldehyde dehydrogenase</fullName>
    </submittedName>
</protein>
<name>A0A225DLI2_9BACT</name>
<dbReference type="PANTHER" id="PTHR43720:SF2">
    <property type="entry name" value="2-AMINOMUCONIC SEMIALDEHYDE DEHYDROGENASE"/>
    <property type="match status" value="1"/>
</dbReference>
<gene>
    <name evidence="5" type="ORF">FRUB_05403</name>
</gene>
<dbReference type="RefSeq" id="WP_088256391.1">
    <property type="nucleotide sequence ID" value="NZ_NIDE01000008.1"/>
</dbReference>
<accession>A0A225DLI2</accession>
<dbReference type="Pfam" id="PF00171">
    <property type="entry name" value="Aldedh"/>
    <property type="match status" value="1"/>
</dbReference>
<dbReference type="AlphaFoldDB" id="A0A225DLI2"/>
<evidence type="ECO:0000313" key="5">
    <source>
        <dbReference type="EMBL" id="OWK40484.1"/>
    </source>
</evidence>
<dbReference type="EMBL" id="NIDE01000008">
    <property type="protein sequence ID" value="OWK40484.1"/>
    <property type="molecule type" value="Genomic_DNA"/>
</dbReference>
<keyword evidence="6" id="KW-1185">Reference proteome</keyword>
<evidence type="ECO:0000256" key="1">
    <source>
        <dbReference type="ARBA" id="ARBA00009986"/>
    </source>
</evidence>
<dbReference type="InterPro" id="IPR015590">
    <property type="entry name" value="Aldehyde_DH_dom"/>
</dbReference>
<dbReference type="InterPro" id="IPR016161">
    <property type="entry name" value="Ald_DH/histidinol_DH"/>
</dbReference>
<evidence type="ECO:0000259" key="4">
    <source>
        <dbReference type="Pfam" id="PF00171"/>
    </source>
</evidence>
<keyword evidence="3" id="KW-0520">NAD</keyword>